<gene>
    <name evidence="1" type="primary">Nfu_g_1_012343</name>
</gene>
<dbReference type="EMBL" id="HAEB01001075">
    <property type="protein sequence ID" value="SBQ47550.1"/>
    <property type="molecule type" value="Transcribed_RNA"/>
</dbReference>
<accession>A0A1A8EL40</accession>
<dbReference type="InterPro" id="IPR032567">
    <property type="entry name" value="RTL1-rel"/>
</dbReference>
<reference evidence="1" key="1">
    <citation type="submission" date="2016-05" db="EMBL/GenBank/DDBJ databases">
        <authorList>
            <person name="Lavstsen T."/>
            <person name="Jespersen J.S."/>
        </authorList>
    </citation>
    <scope>NUCLEOTIDE SEQUENCE</scope>
    <source>
        <tissue evidence="1">Brain</tissue>
    </source>
</reference>
<name>A0A1A8EL40_9TELE</name>
<protein>
    <submittedName>
        <fullName evidence="1">Uncharacterized protein</fullName>
    </submittedName>
</protein>
<proteinExistence type="predicted"/>
<dbReference type="InterPro" id="IPR043502">
    <property type="entry name" value="DNA/RNA_pol_sf"/>
</dbReference>
<dbReference type="Gene3D" id="3.10.10.10">
    <property type="entry name" value="HIV Type 1 Reverse Transcriptase, subunit A, domain 1"/>
    <property type="match status" value="1"/>
</dbReference>
<feature type="non-terminal residue" evidence="1">
    <location>
        <position position="1"/>
    </location>
</feature>
<sequence>LRLHVTSGSAAWVSFRVAESPQPYTFCGEPAPLPIQTAENLTQEPPDLAGVPSEYHNLQQVFNKDRASSLPPHCPYDLIPDATSKLYNLSRPEQESMSKYISESLASGIIRPSTSPLGAGFFFVSKKDGLLCSMYRLERTKPDHHKKTSILCPWCPQLLSR</sequence>
<reference evidence="1" key="2">
    <citation type="submission" date="2016-06" db="EMBL/GenBank/DDBJ databases">
        <title>The genome of a short-lived fish provides insights into sex chromosome evolution and the genetic control of aging.</title>
        <authorList>
            <person name="Reichwald K."/>
            <person name="Felder M."/>
            <person name="Petzold A."/>
            <person name="Koch P."/>
            <person name="Groth M."/>
            <person name="Platzer M."/>
        </authorList>
    </citation>
    <scope>NUCLEOTIDE SEQUENCE</scope>
    <source>
        <tissue evidence="1">Brain</tissue>
    </source>
</reference>
<organism evidence="1">
    <name type="scientific">Nothobranchius korthausae</name>
    <dbReference type="NCBI Taxonomy" id="1143690"/>
    <lineage>
        <taxon>Eukaryota</taxon>
        <taxon>Metazoa</taxon>
        <taxon>Chordata</taxon>
        <taxon>Craniata</taxon>
        <taxon>Vertebrata</taxon>
        <taxon>Euteleostomi</taxon>
        <taxon>Actinopterygii</taxon>
        <taxon>Neopterygii</taxon>
        <taxon>Teleostei</taxon>
        <taxon>Neoteleostei</taxon>
        <taxon>Acanthomorphata</taxon>
        <taxon>Ovalentaria</taxon>
        <taxon>Atherinomorphae</taxon>
        <taxon>Cyprinodontiformes</taxon>
        <taxon>Nothobranchiidae</taxon>
        <taxon>Nothobranchius</taxon>
    </lineage>
</organism>
<dbReference type="PANTHER" id="PTHR15503">
    <property type="entry name" value="LDOC1 RELATED"/>
    <property type="match status" value="1"/>
</dbReference>
<dbReference type="PANTHER" id="PTHR15503:SF36">
    <property type="entry name" value="RETROTRANSPOSON GAG-LIKE PROTEIN 5"/>
    <property type="match status" value="1"/>
</dbReference>
<dbReference type="SUPFAM" id="SSF56672">
    <property type="entry name" value="DNA/RNA polymerases"/>
    <property type="match status" value="1"/>
</dbReference>
<dbReference type="AlphaFoldDB" id="A0A1A8EL40"/>
<evidence type="ECO:0000313" key="1">
    <source>
        <dbReference type="EMBL" id="SBQ47550.1"/>
    </source>
</evidence>